<keyword evidence="2" id="KW-1185">Reference proteome</keyword>
<comment type="caution">
    <text evidence="1">The sequence shown here is derived from an EMBL/GenBank/DDBJ whole genome shotgun (WGS) entry which is preliminary data.</text>
</comment>
<name>A0AAN8ZYT5_HALRR</name>
<organism evidence="1 2">
    <name type="scientific">Halocaridina rubra</name>
    <name type="common">Hawaiian red shrimp</name>
    <dbReference type="NCBI Taxonomy" id="373956"/>
    <lineage>
        <taxon>Eukaryota</taxon>
        <taxon>Metazoa</taxon>
        <taxon>Ecdysozoa</taxon>
        <taxon>Arthropoda</taxon>
        <taxon>Crustacea</taxon>
        <taxon>Multicrustacea</taxon>
        <taxon>Malacostraca</taxon>
        <taxon>Eumalacostraca</taxon>
        <taxon>Eucarida</taxon>
        <taxon>Decapoda</taxon>
        <taxon>Pleocyemata</taxon>
        <taxon>Caridea</taxon>
        <taxon>Atyoidea</taxon>
        <taxon>Atyidae</taxon>
        <taxon>Halocaridina</taxon>
    </lineage>
</organism>
<protein>
    <submittedName>
        <fullName evidence="1">Uncharacterized protein</fullName>
    </submittedName>
</protein>
<evidence type="ECO:0000313" key="2">
    <source>
        <dbReference type="Proteomes" id="UP001381693"/>
    </source>
</evidence>
<gene>
    <name evidence="1" type="ORF">SK128_026572</name>
</gene>
<sequence length="85" mass="9503">MMYNHIDKSIESEATNCPAICIDTKSRKNFIVIKLLCYHLPANYAVDVANILFIYRHNRLGEGVVNDVVKATSTDVLAEVMEGAM</sequence>
<dbReference type="AlphaFoldDB" id="A0AAN8ZYT5"/>
<evidence type="ECO:0000313" key="1">
    <source>
        <dbReference type="EMBL" id="KAK7073716.1"/>
    </source>
</evidence>
<proteinExistence type="predicted"/>
<dbReference type="EMBL" id="JAXCGZ010012206">
    <property type="protein sequence ID" value="KAK7073716.1"/>
    <property type="molecule type" value="Genomic_DNA"/>
</dbReference>
<reference evidence="1 2" key="1">
    <citation type="submission" date="2023-11" db="EMBL/GenBank/DDBJ databases">
        <title>Halocaridina rubra genome assembly.</title>
        <authorList>
            <person name="Smith C."/>
        </authorList>
    </citation>
    <scope>NUCLEOTIDE SEQUENCE [LARGE SCALE GENOMIC DNA]</scope>
    <source>
        <strain evidence="1">EP-1</strain>
        <tissue evidence="1">Whole</tissue>
    </source>
</reference>
<accession>A0AAN8ZYT5</accession>
<dbReference type="Proteomes" id="UP001381693">
    <property type="component" value="Unassembled WGS sequence"/>
</dbReference>